<dbReference type="Pfam" id="PF13676">
    <property type="entry name" value="TIR_2"/>
    <property type="match status" value="1"/>
</dbReference>
<dbReference type="Gene3D" id="3.40.50.10140">
    <property type="entry name" value="Toll/interleukin-1 receptor homology (TIR) domain"/>
    <property type="match status" value="1"/>
</dbReference>
<feature type="domain" description="SEFIR" evidence="2">
    <location>
        <begin position="2"/>
        <end position="134"/>
    </location>
</feature>
<dbReference type="InterPro" id="IPR013568">
    <property type="entry name" value="SEFIR_dom"/>
</dbReference>
<evidence type="ECO:0000259" key="2">
    <source>
        <dbReference type="PROSITE" id="PS51534"/>
    </source>
</evidence>
<reference evidence="3 4" key="1">
    <citation type="submission" date="2022-03" db="EMBL/GenBank/DDBJ databases">
        <title>Parabacteroides sp. nov. isolated from swine feces.</title>
        <authorList>
            <person name="Bak J.E."/>
        </authorList>
    </citation>
    <scope>NUCLEOTIDE SEQUENCE [LARGE SCALE GENOMIC DNA]</scope>
    <source>
        <strain evidence="3 4">AGMB00274</strain>
    </source>
</reference>
<dbReference type="SUPFAM" id="SSF52200">
    <property type="entry name" value="Toll/Interleukin receptor TIR domain"/>
    <property type="match status" value="1"/>
</dbReference>
<sequence length="306" mass="35144">MIPEVFISYSHDNDEHKEWVLQLATRLRSNGVDVILDRWNIKLGSNLAAFMEKGLTKAHRVICICSEKYVEKANNGTGGAGYEKQIISAEYLQDQNKDWVIPLIKNNKTNKKVPTFLAGRQYIDFCDPNLYETKYEELLRDILDEPVLPIPPIGKNPFENIKNFSKQKFIPQNEKYFSPAVQGQVTFDYSNNNGRYCIGQDELMFELCFSKASNERIHIYNDSESVDNIALVKDCLEIKQIVDARIYDNSSRVRTPKIGQIVILQNINGFYSALKILVIKDDTRGDQNDEVSFEYVIQTNGTPFFS</sequence>
<dbReference type="PROSITE" id="PS51534">
    <property type="entry name" value="SEFIR"/>
    <property type="match status" value="1"/>
</dbReference>
<keyword evidence="3" id="KW-0675">Receptor</keyword>
<evidence type="ECO:0000259" key="1">
    <source>
        <dbReference type="PROSITE" id="PS50104"/>
    </source>
</evidence>
<evidence type="ECO:0000313" key="4">
    <source>
        <dbReference type="Proteomes" id="UP001165444"/>
    </source>
</evidence>
<dbReference type="Proteomes" id="UP001165444">
    <property type="component" value="Unassembled WGS sequence"/>
</dbReference>
<dbReference type="InterPro" id="IPR035897">
    <property type="entry name" value="Toll_tir_struct_dom_sf"/>
</dbReference>
<feature type="domain" description="TIR" evidence="1">
    <location>
        <begin position="1"/>
        <end position="143"/>
    </location>
</feature>
<dbReference type="InterPro" id="IPR000157">
    <property type="entry name" value="TIR_dom"/>
</dbReference>
<evidence type="ECO:0000313" key="3">
    <source>
        <dbReference type="EMBL" id="MCJ2380393.1"/>
    </source>
</evidence>
<dbReference type="RefSeq" id="WP_243324328.1">
    <property type="nucleotide sequence ID" value="NZ_JAKZMM010000014.1"/>
</dbReference>
<dbReference type="EMBL" id="JAKZMM010000014">
    <property type="protein sequence ID" value="MCJ2380393.1"/>
    <property type="molecule type" value="Genomic_DNA"/>
</dbReference>
<protein>
    <submittedName>
        <fullName evidence="3">Toll/interleukin-1 receptor domain-containing protein</fullName>
    </submittedName>
</protein>
<comment type="caution">
    <text evidence="3">The sequence shown here is derived from an EMBL/GenBank/DDBJ whole genome shotgun (WGS) entry which is preliminary data.</text>
</comment>
<keyword evidence="4" id="KW-1185">Reference proteome</keyword>
<proteinExistence type="predicted"/>
<organism evidence="3 4">
    <name type="scientific">Parabacteroides faecalis</name>
    <dbReference type="NCBI Taxonomy" id="2924040"/>
    <lineage>
        <taxon>Bacteria</taxon>
        <taxon>Pseudomonadati</taxon>
        <taxon>Bacteroidota</taxon>
        <taxon>Bacteroidia</taxon>
        <taxon>Bacteroidales</taxon>
        <taxon>Tannerellaceae</taxon>
        <taxon>Parabacteroides</taxon>
    </lineage>
</organism>
<gene>
    <name evidence="3" type="ORF">MUN53_07175</name>
</gene>
<dbReference type="PROSITE" id="PS50104">
    <property type="entry name" value="TIR"/>
    <property type="match status" value="1"/>
</dbReference>
<name>A0ABT0C039_9BACT</name>
<accession>A0ABT0C039</accession>